<dbReference type="Pfam" id="PF25598">
    <property type="entry name" value="ARM_PUB"/>
    <property type="match status" value="1"/>
</dbReference>
<feature type="domain" description="U-box" evidence="6">
    <location>
        <begin position="33"/>
        <end position="107"/>
    </location>
</feature>
<dbReference type="EC" id="2.3.2.27" evidence="5"/>
<dbReference type="InterPro" id="IPR058678">
    <property type="entry name" value="ARM_PUB"/>
</dbReference>
<evidence type="ECO:0000256" key="4">
    <source>
        <dbReference type="ARBA" id="ARBA00022786"/>
    </source>
</evidence>
<dbReference type="Gramene" id="RZC66004">
    <property type="protein sequence ID" value="RZC66004"/>
    <property type="gene ID" value="C5167_009693"/>
</dbReference>
<dbReference type="SUPFAM" id="SSF57850">
    <property type="entry name" value="RING/U-box"/>
    <property type="match status" value="1"/>
</dbReference>
<dbReference type="InterPro" id="IPR045210">
    <property type="entry name" value="RING-Ubox_PUB"/>
</dbReference>
<dbReference type="EMBL" id="CM010720">
    <property type="protein sequence ID" value="RZC66004.1"/>
    <property type="molecule type" value="Genomic_DNA"/>
</dbReference>
<accession>A0A4Y7JY39</accession>
<dbReference type="PANTHER" id="PTHR22849">
    <property type="entry name" value="WDSAM1 PROTEIN"/>
    <property type="match status" value="1"/>
</dbReference>
<dbReference type="STRING" id="3469.A0A4Y7JY39"/>
<keyword evidence="3 5" id="KW-0808">Transferase</keyword>
<dbReference type="SUPFAM" id="SSF48371">
    <property type="entry name" value="ARM repeat"/>
    <property type="match status" value="1"/>
</dbReference>
<dbReference type="Gene3D" id="3.30.40.10">
    <property type="entry name" value="Zinc/RING finger domain, C3HC4 (zinc finger)"/>
    <property type="match status" value="1"/>
</dbReference>
<reference evidence="7 8" key="1">
    <citation type="journal article" date="2018" name="Science">
        <title>The opium poppy genome and morphinan production.</title>
        <authorList>
            <person name="Guo L."/>
            <person name="Winzer T."/>
            <person name="Yang X."/>
            <person name="Li Y."/>
            <person name="Ning Z."/>
            <person name="He Z."/>
            <person name="Teodor R."/>
            <person name="Lu Y."/>
            <person name="Bowser T.A."/>
            <person name="Graham I.A."/>
            <person name="Ye K."/>
        </authorList>
    </citation>
    <scope>NUCLEOTIDE SEQUENCE [LARGE SCALE GENOMIC DNA]</scope>
    <source>
        <strain evidence="8">cv. HN1</strain>
        <tissue evidence="7">Leaves</tissue>
    </source>
</reference>
<dbReference type="UniPathway" id="UPA00143"/>
<evidence type="ECO:0000256" key="1">
    <source>
        <dbReference type="ARBA" id="ARBA00000900"/>
    </source>
</evidence>
<sequence>MISTWRERKARRRACGKIPSLSNNISEQKMEVTIPRHFLCPISLDLMKDPVTLSTGITYDRESIEKWIEAGNFTCPVTMQVLNNMEQIPNHTIRRMIQDLCVDNRSYGIERIPTPRIPISSIQVFEILSSITSATQRGNHSECMEVVKKMKNFGRECERNRRTIVSNGTGSVLSATFHKFASVKDSTAEELLEEILEVLPWTCPLDTEGKSYLGSSESLRRMVSFTTSGSISRRRNAVLAIKDVLSSGYRRKDFAEIDGVMEALFKLVKEPICSTTTKSALVIIYYLVTSNDEKIKAISADMGLVSLLVEILVDSDRSICEKALGVLDGIFSVKEGLEKGYNHVLTIPVLVKKLLRISDLVTEFSVSALLKLCKNDENRDQERSVLVEALQAGAFQKLLLMLQVGCSERTKEKVTELLKLMNNKRNTAECIESMDFKQLARPF</sequence>
<proteinExistence type="predicted"/>
<comment type="pathway">
    <text evidence="2 5">Protein modification; protein ubiquitination.</text>
</comment>
<name>A0A4Y7JY39_PAPSO</name>
<comment type="catalytic activity">
    <reaction evidence="1 5">
        <text>S-ubiquitinyl-[E2 ubiquitin-conjugating enzyme]-L-cysteine + [acceptor protein]-L-lysine = [E2 ubiquitin-conjugating enzyme]-L-cysteine + N(6)-ubiquitinyl-[acceptor protein]-L-lysine.</text>
        <dbReference type="EC" id="2.3.2.27"/>
    </reaction>
</comment>
<evidence type="ECO:0000256" key="5">
    <source>
        <dbReference type="RuleBase" id="RU369093"/>
    </source>
</evidence>
<dbReference type="PANTHER" id="PTHR22849:SF139">
    <property type="entry name" value="U-BOX DOMAIN-CONTAINING PROTEIN"/>
    <property type="match status" value="1"/>
</dbReference>
<dbReference type="OMA" id="NARCPVT"/>
<dbReference type="PROSITE" id="PS51698">
    <property type="entry name" value="U_BOX"/>
    <property type="match status" value="1"/>
</dbReference>
<dbReference type="Proteomes" id="UP000316621">
    <property type="component" value="Chromosome 6"/>
</dbReference>
<organism evidence="7 8">
    <name type="scientific">Papaver somniferum</name>
    <name type="common">Opium poppy</name>
    <dbReference type="NCBI Taxonomy" id="3469"/>
    <lineage>
        <taxon>Eukaryota</taxon>
        <taxon>Viridiplantae</taxon>
        <taxon>Streptophyta</taxon>
        <taxon>Embryophyta</taxon>
        <taxon>Tracheophyta</taxon>
        <taxon>Spermatophyta</taxon>
        <taxon>Magnoliopsida</taxon>
        <taxon>Ranunculales</taxon>
        <taxon>Papaveraceae</taxon>
        <taxon>Papaveroideae</taxon>
        <taxon>Papaver</taxon>
    </lineage>
</organism>
<dbReference type="AlphaFoldDB" id="A0A4Y7JY39"/>
<dbReference type="Pfam" id="PF04564">
    <property type="entry name" value="U-box"/>
    <property type="match status" value="1"/>
</dbReference>
<dbReference type="OrthoDB" id="10064100at2759"/>
<dbReference type="CDD" id="cd16664">
    <property type="entry name" value="RING-Ubox_PUB"/>
    <property type="match status" value="1"/>
</dbReference>
<keyword evidence="8" id="KW-1185">Reference proteome</keyword>
<comment type="function">
    <text evidence="5">Functions as an E3 ubiquitin ligase.</text>
</comment>
<evidence type="ECO:0000259" key="6">
    <source>
        <dbReference type="PROSITE" id="PS51698"/>
    </source>
</evidence>
<dbReference type="InterPro" id="IPR045185">
    <property type="entry name" value="PUB22/23/24-like"/>
</dbReference>
<evidence type="ECO:0000256" key="2">
    <source>
        <dbReference type="ARBA" id="ARBA00004906"/>
    </source>
</evidence>
<dbReference type="InterPro" id="IPR011989">
    <property type="entry name" value="ARM-like"/>
</dbReference>
<evidence type="ECO:0000313" key="8">
    <source>
        <dbReference type="Proteomes" id="UP000316621"/>
    </source>
</evidence>
<evidence type="ECO:0000256" key="3">
    <source>
        <dbReference type="ARBA" id="ARBA00022679"/>
    </source>
</evidence>
<evidence type="ECO:0000313" key="7">
    <source>
        <dbReference type="EMBL" id="RZC66004.1"/>
    </source>
</evidence>
<dbReference type="GO" id="GO:0016567">
    <property type="term" value="P:protein ubiquitination"/>
    <property type="evidence" value="ECO:0007669"/>
    <property type="project" value="UniProtKB-UniRule"/>
</dbReference>
<dbReference type="Gene3D" id="1.25.10.10">
    <property type="entry name" value="Leucine-rich Repeat Variant"/>
    <property type="match status" value="1"/>
</dbReference>
<dbReference type="InterPro" id="IPR016024">
    <property type="entry name" value="ARM-type_fold"/>
</dbReference>
<keyword evidence="4 5" id="KW-0833">Ubl conjugation pathway</keyword>
<protein>
    <recommendedName>
        <fullName evidence="5 6">U-box domain-containing protein</fullName>
        <ecNumber evidence="5">2.3.2.27</ecNumber>
    </recommendedName>
    <alternativeName>
        <fullName evidence="5">RING-type E3 ubiquitin transferase PUB</fullName>
    </alternativeName>
</protein>
<dbReference type="GO" id="GO:0061630">
    <property type="term" value="F:ubiquitin protein ligase activity"/>
    <property type="evidence" value="ECO:0007669"/>
    <property type="project" value="UniProtKB-UniRule"/>
</dbReference>
<gene>
    <name evidence="7" type="ORF">C5167_009693</name>
</gene>
<dbReference type="InterPro" id="IPR003613">
    <property type="entry name" value="Ubox_domain"/>
</dbReference>
<dbReference type="FunFam" id="3.30.40.10:FF:000442">
    <property type="entry name" value="RING-type E3 ubiquitin transferase"/>
    <property type="match status" value="1"/>
</dbReference>
<dbReference type="InterPro" id="IPR013083">
    <property type="entry name" value="Znf_RING/FYVE/PHD"/>
</dbReference>
<dbReference type="SMART" id="SM00504">
    <property type="entry name" value="Ubox"/>
    <property type="match status" value="1"/>
</dbReference>